<reference evidence="1 2" key="3">
    <citation type="journal article" date="2013" name="PLoS ONE">
        <title>Candidate genes that may be responsible for the unusual resistances exhibited by Bacillus pumilus SAFR-032 spores.</title>
        <authorList>
            <person name="Tirumalai M.R."/>
            <person name="Rastogi R."/>
            <person name="Zamani N."/>
            <person name="O'Bryant Williams E."/>
            <person name="Allen S."/>
            <person name="Diouf F."/>
            <person name="Kwende S."/>
            <person name="Weinstock G.M."/>
            <person name="Venkateswaran K.J."/>
            <person name="Fox G.E."/>
        </authorList>
    </citation>
    <scope>NUCLEOTIDE SEQUENCE [LARGE SCALE GENOMIC DNA]</scope>
    <source>
        <strain evidence="1 2">SAFR-032</strain>
    </source>
</reference>
<dbReference type="EMBL" id="CP000813">
    <property type="protein sequence ID" value="ABV61788.1"/>
    <property type="molecule type" value="Genomic_DNA"/>
</dbReference>
<reference evidence="1 2" key="2">
    <citation type="journal article" date="2013" name="Extremophiles">
        <title>An ICEBs1-like element may be associated with the extreme radiation and desiccation resistance of Bacillus pumilus SAFR-032 spores.</title>
        <authorList>
            <person name="Tirumalai M.R."/>
            <person name="Fox G.E."/>
        </authorList>
    </citation>
    <scope>NUCLEOTIDE SEQUENCE [LARGE SCALE GENOMIC DNA]</scope>
    <source>
        <strain evidence="1 2">SAFR-032</strain>
    </source>
</reference>
<reference evidence="1 2" key="1">
    <citation type="journal article" date="2007" name="PLoS ONE">
        <title>Paradoxical DNA repair and peroxide resistance gene conservation in Bacillus pumilus SAFR-032.</title>
        <authorList>
            <person name="Gioia J."/>
            <person name="Yerrapragada S."/>
            <person name="Qin X."/>
            <person name="Jiang H."/>
            <person name="Igboeli O.C."/>
            <person name="Muzny D."/>
            <person name="Dugan-Rocha S."/>
            <person name="Ding Y."/>
            <person name="Hawes A."/>
            <person name="Liu W."/>
            <person name="Perez L."/>
            <person name="Kovar C."/>
            <person name="Dinh H."/>
            <person name="Lee S."/>
            <person name="Nazareth L."/>
            <person name="Blyth P."/>
            <person name="Holder M."/>
            <person name="Buhay C."/>
            <person name="Tirumalai M.R."/>
            <person name="Liu Y."/>
            <person name="Dasgupta I."/>
            <person name="Bokhetache L."/>
            <person name="Fujita M."/>
            <person name="Karouia F."/>
            <person name="Eswara Moorthy P."/>
            <person name="Siefert J."/>
            <person name="Uzman A."/>
            <person name="Buzumbo P."/>
            <person name="Verma A."/>
            <person name="Zwiya H."/>
            <person name="McWilliams B.D."/>
            <person name="Olowu A."/>
            <person name="Clinkenbeard K.D."/>
            <person name="Newcombe D."/>
            <person name="Golebiewski L."/>
            <person name="Petrosino J.F."/>
            <person name="Nicholson W.L."/>
            <person name="Fox G.E."/>
            <person name="Venkateswaran K."/>
            <person name="Highlander S.K."/>
            <person name="Weinstock G.M."/>
        </authorList>
    </citation>
    <scope>NUCLEOTIDE SEQUENCE [LARGE SCALE GENOMIC DNA]</scope>
    <source>
        <strain evidence="1 2">SAFR-032</strain>
    </source>
</reference>
<gene>
    <name evidence="1" type="ordered locus">BPUM_1104</name>
</gene>
<sequence>MSQSIPFLTNDSQSCGAVSIRAAASALIESRSINRQNKKLVDDDSAQTLKQIS</sequence>
<organism evidence="1 2">
    <name type="scientific">Bacillus pumilus (strain SAFR-032)</name>
    <dbReference type="NCBI Taxonomy" id="315750"/>
    <lineage>
        <taxon>Bacteria</taxon>
        <taxon>Bacillati</taxon>
        <taxon>Bacillota</taxon>
        <taxon>Bacilli</taxon>
        <taxon>Bacillales</taxon>
        <taxon>Bacillaceae</taxon>
        <taxon>Bacillus</taxon>
    </lineage>
</organism>
<accession>A8FC21</accession>
<evidence type="ECO:0000313" key="2">
    <source>
        <dbReference type="Proteomes" id="UP000001355"/>
    </source>
</evidence>
<dbReference type="Proteomes" id="UP000001355">
    <property type="component" value="Chromosome"/>
</dbReference>
<name>A8FC21_BACP2</name>
<dbReference type="HOGENOM" id="CLU_3058638_0_0_9"/>
<dbReference type="AlphaFoldDB" id="A8FC21"/>
<proteinExistence type="predicted"/>
<dbReference type="STRING" id="315750.BPUM_1104"/>
<protein>
    <submittedName>
        <fullName evidence="1">Uncharacterized protein</fullName>
    </submittedName>
</protein>
<keyword evidence="2" id="KW-1185">Reference proteome</keyword>
<dbReference type="KEGG" id="bpu:BPUM_1104"/>
<evidence type="ECO:0000313" key="1">
    <source>
        <dbReference type="EMBL" id="ABV61788.1"/>
    </source>
</evidence>